<feature type="region of interest" description="Disordered" evidence="1">
    <location>
        <begin position="151"/>
        <end position="232"/>
    </location>
</feature>
<dbReference type="SUPFAM" id="SSF68906">
    <property type="entry name" value="SAP domain"/>
    <property type="match status" value="1"/>
</dbReference>
<sequence>MKINSALPKGEADGLSSLEAQMLKKLKPVVALVILEPTVIDEDVKTHEKSLKVGIRRIEALIPEDIETATRLVQRAFEARTGDATLPIELENDINEALKGVDTYIPETPQEEVIEIPEGGYSKMTVALLRNLLKKRGLDHSQGTKTELVHRLEANDSDPEASKPKSNVVSIFNDGSAPQPSDDEIDDEGRWNAAAPEPGDPEASDEEYVPVPEDADFDPAEYSDDAEPESDR</sequence>
<evidence type="ECO:0000313" key="4">
    <source>
        <dbReference type="Proteomes" id="UP000281993"/>
    </source>
</evidence>
<feature type="compositionally biased region" description="Acidic residues" evidence="1">
    <location>
        <begin position="199"/>
        <end position="232"/>
    </location>
</feature>
<keyword evidence="4" id="KW-1185">Reference proteome</keyword>
<protein>
    <recommendedName>
        <fullName evidence="2">SAP domain-containing protein</fullName>
    </recommendedName>
</protein>
<organism evidence="3 4">
    <name type="scientific">Microbacterium phage ValentiniPuff</name>
    <dbReference type="NCBI Taxonomy" id="2315705"/>
    <lineage>
        <taxon>Viruses</taxon>
        <taxon>Duplodnaviria</taxon>
        <taxon>Heunggongvirae</taxon>
        <taxon>Uroviricota</taxon>
        <taxon>Caudoviricetes</taxon>
        <taxon>Valentinivirus</taxon>
        <taxon>Valentinivirus valentinipuff</taxon>
    </lineage>
</organism>
<proteinExistence type="predicted"/>
<dbReference type="InterPro" id="IPR036361">
    <property type="entry name" value="SAP_dom_sf"/>
</dbReference>
<dbReference type="Pfam" id="PF02037">
    <property type="entry name" value="SAP"/>
    <property type="match status" value="1"/>
</dbReference>
<feature type="domain" description="SAP" evidence="2">
    <location>
        <begin position="121"/>
        <end position="156"/>
    </location>
</feature>
<evidence type="ECO:0000313" key="3">
    <source>
        <dbReference type="EMBL" id="AYD87401.1"/>
    </source>
</evidence>
<accession>A0A386KSC7</accession>
<reference evidence="3 4" key="1">
    <citation type="submission" date="2018-08" db="EMBL/GenBank/DDBJ databases">
        <authorList>
            <person name="Preder H."/>
            <person name="Servin-Meza L.A."/>
            <person name="Bonilla J.A."/>
            <person name="Klyczek K."/>
            <person name="Garlena R.A."/>
            <person name="Russell D.A."/>
            <person name="Pope W.H."/>
            <person name="Jacobs-Sera D."/>
            <person name="Hatfull G.F."/>
        </authorList>
    </citation>
    <scope>NUCLEOTIDE SEQUENCE [LARGE SCALE GENOMIC DNA]</scope>
</reference>
<dbReference type="Gene3D" id="1.10.720.30">
    <property type="entry name" value="SAP domain"/>
    <property type="match status" value="1"/>
</dbReference>
<dbReference type="SMART" id="SM00513">
    <property type="entry name" value="SAP"/>
    <property type="match status" value="1"/>
</dbReference>
<evidence type="ECO:0000259" key="2">
    <source>
        <dbReference type="SMART" id="SM00513"/>
    </source>
</evidence>
<dbReference type="Proteomes" id="UP000281993">
    <property type="component" value="Segment"/>
</dbReference>
<dbReference type="EMBL" id="MH825712">
    <property type="protein sequence ID" value="AYD87401.1"/>
    <property type="molecule type" value="Genomic_DNA"/>
</dbReference>
<dbReference type="InterPro" id="IPR003034">
    <property type="entry name" value="SAP_dom"/>
</dbReference>
<evidence type="ECO:0000256" key="1">
    <source>
        <dbReference type="SAM" id="MobiDB-lite"/>
    </source>
</evidence>
<gene>
    <name evidence="3" type="primary">107</name>
    <name evidence="3" type="ORF">SEA_VALENTINIPUFF_107</name>
</gene>
<name>A0A386KSC7_9CAUD</name>